<accession>A0A7M7T7Z8</accession>
<feature type="coiled-coil region" evidence="4">
    <location>
        <begin position="533"/>
        <end position="560"/>
    </location>
</feature>
<feature type="repeat" description="ANK" evidence="3">
    <location>
        <begin position="86"/>
        <end position="118"/>
    </location>
</feature>
<gene>
    <name evidence="5" type="primary">100679694</name>
</gene>
<feature type="repeat" description="ANK" evidence="3">
    <location>
        <begin position="236"/>
        <end position="270"/>
    </location>
</feature>
<dbReference type="SMART" id="SM00248">
    <property type="entry name" value="ANK"/>
    <property type="match status" value="10"/>
</dbReference>
<feature type="repeat" description="ANK" evidence="3">
    <location>
        <begin position="338"/>
        <end position="370"/>
    </location>
</feature>
<evidence type="ECO:0000256" key="1">
    <source>
        <dbReference type="ARBA" id="ARBA00022737"/>
    </source>
</evidence>
<keyword evidence="1" id="KW-0677">Repeat</keyword>
<dbReference type="PROSITE" id="PS50088">
    <property type="entry name" value="ANK_REPEAT"/>
    <property type="match status" value="7"/>
</dbReference>
<feature type="repeat" description="ANK" evidence="3">
    <location>
        <begin position="272"/>
        <end position="304"/>
    </location>
</feature>
<evidence type="ECO:0000313" key="6">
    <source>
        <dbReference type="Proteomes" id="UP000002358"/>
    </source>
</evidence>
<feature type="repeat" description="ANK" evidence="3">
    <location>
        <begin position="305"/>
        <end position="337"/>
    </location>
</feature>
<keyword evidence="4" id="KW-0175">Coiled coil</keyword>
<dbReference type="Gene3D" id="1.25.40.20">
    <property type="entry name" value="Ankyrin repeat-containing domain"/>
    <property type="match status" value="3"/>
</dbReference>
<dbReference type="SUPFAM" id="SSF48403">
    <property type="entry name" value="Ankyrin repeat"/>
    <property type="match status" value="1"/>
</dbReference>
<dbReference type="InterPro" id="IPR036770">
    <property type="entry name" value="Ankyrin_rpt-contain_sf"/>
</dbReference>
<dbReference type="EnsemblMetazoa" id="XM_031925401">
    <property type="protein sequence ID" value="XP_031781261"/>
    <property type="gene ID" value="LOC100679694"/>
</dbReference>
<dbReference type="InterPro" id="IPR002110">
    <property type="entry name" value="Ankyrin_rpt"/>
</dbReference>
<dbReference type="PANTHER" id="PTHR24198:SF194">
    <property type="entry name" value="INVERSIN-A"/>
    <property type="match status" value="1"/>
</dbReference>
<reference evidence="5" key="1">
    <citation type="submission" date="2021-01" db="UniProtKB">
        <authorList>
            <consortium name="EnsemblMetazoa"/>
        </authorList>
    </citation>
    <scope>IDENTIFICATION</scope>
</reference>
<dbReference type="EnsemblMetazoa" id="XM_016981580">
    <property type="protein sequence ID" value="XP_016837069"/>
    <property type="gene ID" value="LOC100679694"/>
</dbReference>
<organism evidence="5 6">
    <name type="scientific">Nasonia vitripennis</name>
    <name type="common">Parasitic wasp</name>
    <dbReference type="NCBI Taxonomy" id="7425"/>
    <lineage>
        <taxon>Eukaryota</taxon>
        <taxon>Metazoa</taxon>
        <taxon>Ecdysozoa</taxon>
        <taxon>Arthropoda</taxon>
        <taxon>Hexapoda</taxon>
        <taxon>Insecta</taxon>
        <taxon>Pterygota</taxon>
        <taxon>Neoptera</taxon>
        <taxon>Endopterygota</taxon>
        <taxon>Hymenoptera</taxon>
        <taxon>Apocrita</taxon>
        <taxon>Proctotrupomorpha</taxon>
        <taxon>Chalcidoidea</taxon>
        <taxon>Pteromalidae</taxon>
        <taxon>Pteromalinae</taxon>
        <taxon>Nasonia</taxon>
    </lineage>
</organism>
<dbReference type="Proteomes" id="UP000002358">
    <property type="component" value="Unassembled WGS sequence"/>
</dbReference>
<feature type="repeat" description="ANK" evidence="3">
    <location>
        <begin position="203"/>
        <end position="235"/>
    </location>
</feature>
<dbReference type="AlphaFoldDB" id="A0A7M7T7Z8"/>
<proteinExistence type="predicted"/>
<keyword evidence="6" id="KW-1185">Reference proteome</keyword>
<evidence type="ECO:0000256" key="4">
    <source>
        <dbReference type="SAM" id="Coils"/>
    </source>
</evidence>
<dbReference type="OrthoDB" id="7691407at2759"/>
<dbReference type="PANTHER" id="PTHR24198">
    <property type="entry name" value="ANKYRIN REPEAT AND PROTEIN KINASE DOMAIN-CONTAINING PROTEIN"/>
    <property type="match status" value="1"/>
</dbReference>
<dbReference type="KEGG" id="nvi:100679694"/>
<feature type="repeat" description="ANK" evidence="3">
    <location>
        <begin position="136"/>
        <end position="168"/>
    </location>
</feature>
<name>A0A7M7T7Z8_NASVI</name>
<dbReference type="InParanoid" id="A0A7M7T7Z8"/>
<dbReference type="Pfam" id="PF00023">
    <property type="entry name" value="Ank"/>
    <property type="match status" value="2"/>
</dbReference>
<evidence type="ECO:0000256" key="2">
    <source>
        <dbReference type="ARBA" id="ARBA00023043"/>
    </source>
</evidence>
<sequence length="564" mass="63419">MTFSANTISYRNIFLQDKTIELNKAVNSGDRQLVQTLLSVDKLDVNFTPNGRDTYLHTAIARRDLAMVQLLVMFKADLNPLLPARDAISPLWMAMLHSYDEISEFLVRAGADINERFRLQFCGKKRNYTINGINGGKTSLLHLAVARNHEAHVKLFLDYGADVNYQDTFGNESALQCAVFRKFISLATILIYRGANLESANVDGMTSLHTALIIGDVDLIKMLIQRGANVKAVDKSGKTALHFIAESNVENIEIAEQLLHMGLRINQKEFKRNLGPLHVALLTGKDKLVKLFVRHGADVTAKISNGVSPLSLANLCCSAKTMRLMIARGANVNDKTDDGGTTLHVAARRNSAEKVRVLLRCGANINSLDLRGSTPLGWLENFHSDVAKVLVKQIAIMHARGAFIELSTMEVIWAIVPLMEHFNQCLAELKFIEKKPFYLRYTLRTVLDERPMKLAALTRNSDFVLGFQSIKLKLEVPNFAREICIKFMCALLLKYLLSSMEEHLNRVFYDSLPEPIIQAIAYHMNTQDIPYLVERLVRAIRQVQEKARRARRELATEETTGPAE</sequence>
<dbReference type="SMR" id="A0A7M7T7Z8"/>
<evidence type="ECO:0000313" key="5">
    <source>
        <dbReference type="EnsemblMetazoa" id="XP_031781261"/>
    </source>
</evidence>
<dbReference type="Pfam" id="PF12796">
    <property type="entry name" value="Ank_2"/>
    <property type="match status" value="3"/>
</dbReference>
<evidence type="ECO:0000256" key="3">
    <source>
        <dbReference type="PROSITE-ProRule" id="PRU00023"/>
    </source>
</evidence>
<protein>
    <submittedName>
        <fullName evidence="5">Uncharacterized protein</fullName>
    </submittedName>
</protein>
<keyword evidence="2 3" id="KW-0040">ANK repeat</keyword>
<dbReference type="PROSITE" id="PS50297">
    <property type="entry name" value="ANK_REP_REGION"/>
    <property type="match status" value="4"/>
</dbReference>
<dbReference type="OMA" id="HKASINN"/>